<dbReference type="PANTHER" id="PTHR45916:SF1">
    <property type="entry name" value="STRUCTURAL MAINTENANCE OF CHROMOSOMES PROTEIN 5"/>
    <property type="match status" value="1"/>
</dbReference>
<evidence type="ECO:0000259" key="5">
    <source>
        <dbReference type="Pfam" id="PF02463"/>
    </source>
</evidence>
<gene>
    <name evidence="6" type="ORF">LODBEIA_P08400</name>
</gene>
<evidence type="ECO:0000256" key="4">
    <source>
        <dbReference type="SAM" id="Coils"/>
    </source>
</evidence>
<protein>
    <recommendedName>
        <fullName evidence="2">Structural maintenance of chromosomes protein 5</fullName>
    </recommendedName>
</protein>
<dbReference type="GeneID" id="92206036"/>
<keyword evidence="7" id="KW-1185">Reference proteome</keyword>
<comment type="similarity">
    <text evidence="1">Belongs to the SMC family. SMC5 subfamily.</text>
</comment>
<dbReference type="RefSeq" id="XP_066827778.1">
    <property type="nucleotide sequence ID" value="XM_066976805.1"/>
</dbReference>
<dbReference type="Pfam" id="PF02463">
    <property type="entry name" value="SMC_N"/>
    <property type="match status" value="1"/>
</dbReference>
<dbReference type="SUPFAM" id="SSF52540">
    <property type="entry name" value="P-loop containing nucleoside triphosphate hydrolases"/>
    <property type="match status" value="1"/>
</dbReference>
<dbReference type="InterPro" id="IPR027417">
    <property type="entry name" value="P-loop_NTPase"/>
</dbReference>
<organism evidence="6 7">
    <name type="scientific">Lodderomyces beijingensis</name>
    <dbReference type="NCBI Taxonomy" id="1775926"/>
    <lineage>
        <taxon>Eukaryota</taxon>
        <taxon>Fungi</taxon>
        <taxon>Dikarya</taxon>
        <taxon>Ascomycota</taxon>
        <taxon>Saccharomycotina</taxon>
        <taxon>Pichiomycetes</taxon>
        <taxon>Debaryomycetaceae</taxon>
        <taxon>Candida/Lodderomyces clade</taxon>
        <taxon>Lodderomyces</taxon>
    </lineage>
</organism>
<feature type="coiled-coil region" evidence="4">
    <location>
        <begin position="298"/>
        <end position="392"/>
    </location>
</feature>
<dbReference type="Gene3D" id="1.10.287.1490">
    <property type="match status" value="1"/>
</dbReference>
<dbReference type="EMBL" id="OZ022405">
    <property type="protein sequence ID" value="CAK9436282.1"/>
    <property type="molecule type" value="Genomic_DNA"/>
</dbReference>
<dbReference type="PANTHER" id="PTHR45916">
    <property type="entry name" value="STRUCTURAL MAINTENANCE OF CHROMOSOMES PROTEIN 5"/>
    <property type="match status" value="1"/>
</dbReference>
<feature type="coiled-coil region" evidence="4">
    <location>
        <begin position="644"/>
        <end position="699"/>
    </location>
</feature>
<name>A0ABP0ZIH4_9ASCO</name>
<dbReference type="Gene3D" id="3.40.50.300">
    <property type="entry name" value="P-loop containing nucleotide triphosphate hydrolases"/>
    <property type="match status" value="2"/>
</dbReference>
<feature type="coiled-coil region" evidence="4">
    <location>
        <begin position="770"/>
        <end position="808"/>
    </location>
</feature>
<reference evidence="6 7" key="1">
    <citation type="submission" date="2024-03" db="EMBL/GenBank/DDBJ databases">
        <authorList>
            <person name="Brejova B."/>
        </authorList>
    </citation>
    <scope>NUCLEOTIDE SEQUENCE [LARGE SCALE GENOMIC DNA]</scope>
    <source>
        <strain evidence="6 7">CBS 14171</strain>
    </source>
</reference>
<accession>A0ABP0ZIH4</accession>
<evidence type="ECO:0000256" key="3">
    <source>
        <dbReference type="ARBA" id="ARBA00023054"/>
    </source>
</evidence>
<feature type="coiled-coil region" evidence="4">
    <location>
        <begin position="872"/>
        <end position="899"/>
    </location>
</feature>
<dbReference type="Proteomes" id="UP001497383">
    <property type="component" value="Chromosome 1"/>
</dbReference>
<dbReference type="InterPro" id="IPR003395">
    <property type="entry name" value="RecF/RecN/SMC_N"/>
</dbReference>
<keyword evidence="3 4" id="KW-0175">Coiled coil</keyword>
<evidence type="ECO:0000313" key="7">
    <source>
        <dbReference type="Proteomes" id="UP001497383"/>
    </source>
</evidence>
<evidence type="ECO:0000256" key="1">
    <source>
        <dbReference type="ARBA" id="ARBA00010171"/>
    </source>
</evidence>
<evidence type="ECO:0000256" key="2">
    <source>
        <dbReference type="ARBA" id="ARBA00018687"/>
    </source>
</evidence>
<proteinExistence type="inferred from homology"/>
<feature type="coiled-coil region" evidence="4">
    <location>
        <begin position="196"/>
        <end position="240"/>
    </location>
</feature>
<feature type="domain" description="RecF/RecN/SMC N-terminal" evidence="5">
    <location>
        <begin position="27"/>
        <end position="1030"/>
    </location>
</feature>
<evidence type="ECO:0000313" key="6">
    <source>
        <dbReference type="EMBL" id="CAK9436282.1"/>
    </source>
</evidence>
<sequence length="1077" mass="124387">MTSDGVLQDGAGKKRRIRKPAPFQPGFLRKIRVWNFTTYSYTEFNLSPTLNMILGPNGTGKSTLVAAICIGFGGKIDLIKRKNLKSMIKTGHERSVIEITMENVEGKRPLVIKRDFSAKDTVWTIDRVKATEKQVHELRRKFNIQLDNLCHFLPQERVAEFAALSPEKLLLETERTLKDGHLLTLHEDLIDKDNKSQELKFNIDRLKSRLVQLHNERSKLEEEARKLEEYEKKSNEIKNHKLLVPFARWQDMKKKQSHLKEEQKLAKKRLTSFDRNFGPLKKNVHEIATAIAAQEDVIAKVKGEAVTIEREINSTKKELRKIQDEILEQLQKLESYRSKGEKKKNELDLTRREIQQLLEDRANLKEVDKREIDHLNAQFSEKRSSLRSLQEQLNEVHGQVNESGSNLKDLVNKLRREETRLQGKDKLDLLVTASNSGKPYRLRDESLKAHQMFRDIQDLQGKYFEAPVVSCNVTERIFASAIEKVIDNNSLFAFSTTSDEGYELITQISRENRSNTPLRKLADIQIPKPDISHEKLQALGFEGYLLDYISGPQAVLSMICKSSKLHTIPVTRNRLSEAQIHRLTDSRGNVPFKKFISGDTLFNIIKSKYGSHHVSYQTEQISRSNFFEIPGLSEKDKDLIGGRIKQYQNEIQAKKEGYQEYKLQAETYNTQIRNVKLDMEEIKRHLNELQQSMNNAAKIDSRINLKRTREKELERDAGRDYSNKIRGYEQRVANKYTEFSAKSAEASDLYALYSQKQIESKLCDLAMLHLQNRETSAKSLIEELKNIESKLKSDYQAAKAEYEKIKDSPEYQHMKEVNEQYSEADRALIAEVATPYLEAGTFTEDIISNKISHLSDELRVMSSADKGSYELLKEKVAEMEALEKDLPRYEKEKQNVDERIAKISASWERDLSMFIHQISLAFSKRFGKVASEGRVDLAKSERFKDWKLQIKVKFRDESELKILDNQSQSGGERAVSTIFYIMALQGLSDAPFRIVDEINQGMDPKNEQMAHRYLVHTACKNSRSQYFLVTPKLLTGLYYHPDMMVHCIFTGPLIDVKNNNRRSTGRFLDFANTLIAT</sequence>